<keyword evidence="4" id="KW-1185">Reference proteome</keyword>
<evidence type="ECO:0000313" key="3">
    <source>
        <dbReference type="EMBL" id="TDC95926.1"/>
    </source>
</evidence>
<feature type="domain" description="CHASE3" evidence="2">
    <location>
        <begin position="46"/>
        <end position="139"/>
    </location>
</feature>
<dbReference type="AlphaFoldDB" id="A0A4R4UZ25"/>
<accession>A0A4R4UZ25</accession>
<proteinExistence type="predicted"/>
<evidence type="ECO:0000313" key="4">
    <source>
        <dbReference type="Proteomes" id="UP000294744"/>
    </source>
</evidence>
<evidence type="ECO:0000256" key="1">
    <source>
        <dbReference type="SAM" id="Phobius"/>
    </source>
</evidence>
<reference evidence="3 4" key="1">
    <citation type="submission" date="2019-03" db="EMBL/GenBank/DDBJ databases">
        <title>Draft genome sequences of novel Actinobacteria.</title>
        <authorList>
            <person name="Sahin N."/>
            <person name="Ay H."/>
            <person name="Saygin H."/>
        </authorList>
    </citation>
    <scope>NUCLEOTIDE SEQUENCE [LARGE SCALE GENOMIC DNA]</scope>
    <source>
        <strain evidence="3 4">16K404</strain>
    </source>
</reference>
<dbReference type="Pfam" id="PF05227">
    <property type="entry name" value="CHASE3"/>
    <property type="match status" value="1"/>
</dbReference>
<dbReference type="InterPro" id="IPR007891">
    <property type="entry name" value="CHASE3"/>
</dbReference>
<name>A0A4R4UZ25_9PSEU</name>
<feature type="transmembrane region" description="Helical" evidence="1">
    <location>
        <begin position="12"/>
        <end position="36"/>
    </location>
</feature>
<sequence>MAPRRRGRFSLLGRLYALVGALMVVTVVITGGMFALRQRVEDSTTELITKVVPAKNGTANLVTTYSQQENRVQAFLLTDDPAFLQAYAADQANAAQFHSSVARRLAEDPVVQDLLGQVSAAAQEWRQDSVEPLIARSRSPGPLNLSTPEKQAAVAHITVAPQQNLDSGQLETQPSSVAYAFSFVNTYWAAADLFAETKYSPDRQWNSTHET</sequence>
<dbReference type="RefSeq" id="WP_132619617.1">
    <property type="nucleotide sequence ID" value="NZ_SMKV01000003.1"/>
</dbReference>
<keyword evidence="1" id="KW-0812">Transmembrane</keyword>
<dbReference type="Proteomes" id="UP000294744">
    <property type="component" value="Unassembled WGS sequence"/>
</dbReference>
<keyword evidence="1" id="KW-0472">Membrane</keyword>
<keyword evidence="1" id="KW-1133">Transmembrane helix</keyword>
<organism evidence="3 4">
    <name type="scientific">Saccharopolyspora aridisoli</name>
    <dbReference type="NCBI Taxonomy" id="2530385"/>
    <lineage>
        <taxon>Bacteria</taxon>
        <taxon>Bacillati</taxon>
        <taxon>Actinomycetota</taxon>
        <taxon>Actinomycetes</taxon>
        <taxon>Pseudonocardiales</taxon>
        <taxon>Pseudonocardiaceae</taxon>
        <taxon>Saccharopolyspora</taxon>
    </lineage>
</organism>
<dbReference type="EMBL" id="SMKV01000003">
    <property type="protein sequence ID" value="TDC95926.1"/>
    <property type="molecule type" value="Genomic_DNA"/>
</dbReference>
<comment type="caution">
    <text evidence="3">The sequence shown here is derived from an EMBL/GenBank/DDBJ whole genome shotgun (WGS) entry which is preliminary data.</text>
</comment>
<gene>
    <name evidence="3" type="ORF">E1161_03935</name>
</gene>
<evidence type="ECO:0000259" key="2">
    <source>
        <dbReference type="Pfam" id="PF05227"/>
    </source>
</evidence>
<protein>
    <recommendedName>
        <fullName evidence="2">CHASE3 domain-containing protein</fullName>
    </recommendedName>
</protein>